<dbReference type="SMART" id="SM00832">
    <property type="entry name" value="C8"/>
    <property type="match status" value="5"/>
</dbReference>
<dbReference type="GO" id="GO:0005615">
    <property type="term" value="C:extracellular space"/>
    <property type="evidence" value="ECO:0007669"/>
    <property type="project" value="TreeGrafter"/>
</dbReference>
<dbReference type="SUPFAM" id="SSF57196">
    <property type="entry name" value="EGF/Laminin"/>
    <property type="match status" value="1"/>
</dbReference>
<keyword evidence="4" id="KW-0722">Serine protease inhibitor</keyword>
<feature type="domain" description="EGF-like" evidence="13">
    <location>
        <begin position="148"/>
        <end position="179"/>
    </location>
</feature>
<dbReference type="InterPro" id="IPR050780">
    <property type="entry name" value="Mucin_vWF_Thrombospondin_sf"/>
</dbReference>
<dbReference type="PROSITE" id="PS01285">
    <property type="entry name" value="FA58C_1"/>
    <property type="match status" value="1"/>
</dbReference>
<keyword evidence="2" id="KW-0646">Protease inhibitor</keyword>
<dbReference type="GO" id="GO:0031012">
    <property type="term" value="C:extracellular matrix"/>
    <property type="evidence" value="ECO:0007669"/>
    <property type="project" value="TreeGrafter"/>
</dbReference>
<dbReference type="PROSITE" id="PS01185">
    <property type="entry name" value="CTCK_1"/>
    <property type="match status" value="1"/>
</dbReference>
<dbReference type="Proteomes" id="UP000325440">
    <property type="component" value="Unassembled WGS sequence"/>
</dbReference>
<dbReference type="SMART" id="SM00216">
    <property type="entry name" value="VWD"/>
    <property type="match status" value="5"/>
</dbReference>
<dbReference type="InterPro" id="IPR036084">
    <property type="entry name" value="Ser_inhib-like_sf"/>
</dbReference>
<dbReference type="Pfam" id="PF00094">
    <property type="entry name" value="VWD"/>
    <property type="match status" value="5"/>
</dbReference>
<keyword evidence="8" id="KW-0245">EGF-like domain</keyword>
<dbReference type="GO" id="GO:0004867">
    <property type="term" value="F:serine-type endopeptidase inhibitor activity"/>
    <property type="evidence" value="ECO:0007669"/>
    <property type="project" value="UniProtKB-KW"/>
</dbReference>
<dbReference type="InterPro" id="IPR000421">
    <property type="entry name" value="FA58C"/>
</dbReference>
<comment type="caution">
    <text evidence="8">Lacks conserved residue(s) required for the propagation of feature annotation.</text>
</comment>
<feature type="domain" description="EGF-like" evidence="13">
    <location>
        <begin position="246"/>
        <end position="277"/>
    </location>
</feature>
<dbReference type="InterPro" id="IPR014853">
    <property type="entry name" value="VWF/SSPO/ZAN-like_Cys-rich_dom"/>
</dbReference>
<dbReference type="InterPro" id="IPR000742">
    <property type="entry name" value="EGF"/>
</dbReference>
<evidence type="ECO:0000259" key="15">
    <source>
        <dbReference type="PROSITE" id="PS51233"/>
    </source>
</evidence>
<feature type="disulfide bond" evidence="8">
    <location>
        <begin position="249"/>
        <end position="259"/>
    </location>
</feature>
<evidence type="ECO:0000256" key="7">
    <source>
        <dbReference type="PROSITE-ProRule" id="PRU00039"/>
    </source>
</evidence>
<protein>
    <submittedName>
        <fullName evidence="16">Coagulation factor 5/8 C-terminal domain,EGF-like, conserved site,Cystine knot, C</fullName>
    </submittedName>
</protein>
<proteinExistence type="inferred from homology"/>
<dbReference type="SMART" id="SM00231">
    <property type="entry name" value="FA58C"/>
    <property type="match status" value="2"/>
</dbReference>
<keyword evidence="5 8" id="KW-1015">Disulfide bond</keyword>
<dbReference type="SUPFAM" id="SSF49785">
    <property type="entry name" value="Galactose-binding domain-like"/>
    <property type="match status" value="2"/>
</dbReference>
<evidence type="ECO:0000256" key="1">
    <source>
        <dbReference type="ARBA" id="ARBA00007611"/>
    </source>
</evidence>
<dbReference type="SMART" id="SM00215">
    <property type="entry name" value="VWC_out"/>
    <property type="match status" value="3"/>
</dbReference>
<feature type="signal peptide" evidence="10">
    <location>
        <begin position="1"/>
        <end position="21"/>
    </location>
</feature>
<dbReference type="Pfam" id="PF01826">
    <property type="entry name" value="TIL"/>
    <property type="match status" value="3"/>
</dbReference>
<dbReference type="SMART" id="SM00181">
    <property type="entry name" value="EGF"/>
    <property type="match status" value="5"/>
</dbReference>
<evidence type="ECO:0000256" key="9">
    <source>
        <dbReference type="SAM" id="MobiDB-lite"/>
    </source>
</evidence>
<evidence type="ECO:0000259" key="11">
    <source>
        <dbReference type="PROSITE" id="PS01225"/>
    </source>
</evidence>
<dbReference type="SUPFAM" id="SSF57567">
    <property type="entry name" value="Serine protease inhibitors"/>
    <property type="match status" value="5"/>
</dbReference>
<sequence>MQRRSLLLIVSILVAVRGSLLDHVPGQVEYTDERLDDDAEDDSKLFVNDDPKHDGTSNYRLKLSGSHGTKSSKLTQINAAQNNSEACLSTFVTPENSYAVCSKITKNCVATCIEGYKFPKGLTKMTFECYGSKYKVKGSLSLSIPHCTPVCNPFCENGGVCEKPNKCHCPKNYGGSSCQNYILPSYCHGFPNTPMNSKKKCNSEACTISCIDGYQFPDSSNVANVFCKNGVWTPGKVEWSTIPDCKPICNPPCLNGGNCIGNQKCQCPIDFRGPKCQYLESSCEVSKLKFNGNYNCSNDAEKAVCTLSCPQGSMLEPFKTSSVEYTCRYETGEYEPKQIPQCVFDEQPTVLNVISTVVEVFKTFKSRPESCVRWGHGNFKTFDGKLYSFQSDCTYTLVSDLKSNSFHVQARFNHGIVTYINIYIVDNLYQIKKSVDNVSLMSNGKSLVVPNELPDIGVEIIGSQTVFINLRTANLKIIWKSNGVLQIDAGVELWNLTGGLCGRMDGAPENDFSHSSVASFANKWLVNGLNEICESPTTDILHVSKDIITEAQRFCSIIKTDRFKTCTNKNFNTETYIEACKFDYTQCIKRNGSDCGCGSIAVYAEECFGKNQTPSWRDDNVCPYRCPAGKVYSQCLPAVQATCSLMADVKTTNDNSYCEEGCVCPAGTILNDGSCVVKEKCPCKLRNKIYLSGDEITKDCNRCTCLKGEWSCSNAKCRAECYAIGDPHYKTFDGMKFNFMGACSYYLVVLPEFSIEAENIPCDGTLSLEHGFEAPSFLGKATCTKTVTIRFGNNNTTIKLGQGKIVFINGEIVEKLPINVQDLAYIREQSTFFLQIVITNGIEVWWDGETRVYIYASPELEGKPKGLCGTFTGNQKNDMFTPEGDVETNVVSFANKWKTKETCVNNKLETVIKTAHPCDENIQYKYLAESYCSNITGKLFSGCHSQVDPNPYYEDCLYDICSCHPGQFSRCYCQILASYALECSHQNTIIDWRRGVKECGVQCPAGQHYDTCGNSCQRTCRDISSINNCKSTCIEGCYCPKGLTLSEFGECIPVSECSCYNNGQKYKPGQKRIATSNKGPEICTCSSAAWECNLAEKNELVQWKDTSESSCSRRKHLTFTECEPSEPITCRNMHDPPQSTPAICYSGCVCKKPYVLDSFTKECVLPTECPCHHGGKSYNNSETFYQGCNTCECNSGKWECTDNPCPGICSVWGDSHFQTFDSRYFDFQGACEYILAKGTLTTYESFVTSIELVPCGTTGASCIKSVTMTVGSGDDVETIQLKNKHFSPNTKRIFVKELGHFVVVEVPDLGIQLYWDKGTRINLQIDQKWKNHVKGLCGNYNDNQMDDFQSPYGGIPEVSALLFGDSWKLQPHCSQTLEIRDACVLHPHRRQWAVSQCSMLKSSMFKSCHSQVSVDNYIERCIFDTCACDQGGDCECLCTAIAAYAQECSLHGVYIKWRSQDMCPIQCENGTSYNSCIPRCSQKSCDDYATLSVGSCDDKFCIEGCAKGNNCPYGQVYENSTSNVCVPKNKCKIPCKIEGIDRLFSDGDVVIEDSCHSCFCSRNKKVCKGQPCDTTSTSTTTTTTTTTTSKPILDQSKNKTCSNGWSAWIHVNRLHSKRHNKFEYLPTFEDLKSIEYNSMEGLNNTVFGMCDSEQINNIECRPINMKKVQKGIVEKVECSVDKGLVCNGKCSDYEIRVHCKCLKDIEDEEEVTKKPPDENPRGIENRTVCADGFKWQDCKIMCNQLCHSFENKLKILNTCVYPQKCIGGCLKEQSTPCPVGSMWRDNNTCVTKSDCTCFSRGGTQVKPGGIFKEDRCTICQCLNNAYICDNSSCTSTTEILTEPPTTTEQIYKTTIVEEKPYTYFEHVINITTTNVPNYNNTEEPLFPTETTQFTTVDIITSTVKWPEITQSPLVITTTFPPELFTNNNIKTTTSEEIIFVPSTISPPTPFCDTNQIKPISVNLKPSSFDASSWYNDTTAPHFAQLYSKENNYWKPSESSENEYLQINLGYPETVYGVQVSGNPAKEEYVTSYKVAYSTDGISFSYVPFHGQPEIFRGPHSHDLMDTQIFYTPVEATYIRFIPMSWRNQIALRVAILGCPITSTTIDLSTTIQPTVKPVCSEPMGIESGLLNSNMISVSSSSILENTNSFNVSLNSETGWVPFTASANQWIQVDFTEPRVITGVVTKGISSKKNGEAWIEAYKVVYSNDLINWNKILDSNSEEKIYSGNFDGQSSHTVYFGNPIRTRYIRIHPEKWYNMPALRLEILGCFEAYVTEKMIVQTTEPPIIQNKNCNVCHGVTNNECNCTSDTWWNGETCGLRSECPCVLGIMTYPVGTVYDLENCQQCTCTLGGLPECVPKLCAPCPPGEVSITSVSSCDCECEPCTNGTKLCPTSNVCLNETLWCNGIQDCADDEVNCPPITTTSTTTTTTTKTTPTTTPKITTTEPTTTVTEEVTTQVPTVPPRTKRPSQCPEIKCPEGQIVKILNSLPAKTSVKTSAIKYARKSRSLEVFEDDPWPSPFNPMTNLAASSKRNHHHDPFFSTKGNVVRRKGGMHFGIKSGGVKNDIQQPICKEWICEIVENNECKTPSITCEEGYFLQMTPNQNEICPVYTCVSNTLEESQCEIDGRVFKTFDGVTYKYEVCDHIIVRDRVHNKWMIKQIRRCPYIGTCQVSLWIDHLNHIIEFFPNMTTTYDGYSYTVGQLQIVGSQTNQFGVKQVQTDYIIFASTLGFNIIWQTNGHVKIKINAFYTGRVDGLCGFFDNNPKNDKLKQDGLIAKTTPEFGNSWAASNTQCEAKICPMHIQKEALEACNVFRSEPLNQCGLHANIEEFVMKCVENICSCSENSVNDFSECRCKAISGLVTQCYVSNSTVELSDWRILHDCPVSCPAPLVYKECFNKACEPSCDSLLQNDPCPKLPGLCFPGCYCPDGYIKDLDSCIKPSKCRNCVCEGSGTNHYSTFDKVDFTHKENCSRILVKTTKENDALRPGFSIIETTGKCSNQLFNNGVCVQNLTIIHSAHKLHLFYLLDAFKIGATVDGNEATNIPFMNKWLSITESPGKSVTVTIPVLELEVVFMTLNQGFSIKLPSHLYYDKTEGLCGSCNGDSTDDMAAPDGYISTNSDEFVKSWKANGTEFEQCETVVSNIVEKEETCPIPKPDVDPCLKLMDSKIFGQCHAIVDVNLYLKKCHSILCQGHEGSFCHSLEAYVRECQSFGVCLDWRSPNLCPYSCPKGLLYKACSSGCEETCDTYKSLRSGETPCKNLPTEMCTCPMGQVFNNSICVNENRCEPCDNENHFVGDTWYSDKCTICTCTANSKSVRCEKKQCPQSSFAICQTGFKSVKDEENSDECCEQYKCIPEENIEQNCTDIAMPVCAEDQVVKIELTPNGCKRFICECKPKDQCVSALPDKDVDLLPGMINVLNNQGCCPAFHAICAPETCPTPKPCPMFYEQIKTENHSCCHQFKCELPNNTCVYEYEWMASTEGGERKRTENEKTVVLKQSNDNWEDGPCRSCYCDAASSTRGTCNKIECAAPLTSSDYVIVPHMKYGQCCPSYKKESCIFNGTVYNVGSEWSSPSDPCLTMSCKIDGNGDAFTTESVKSCNTDCPLGWVYTPLANSCCGTCLQKYCVMQNKTYLDNETWTYDNCTTYICSKSEFNEFNILPAYHTCPNIGDCPENRIYNDGCCERCNTTGVIEVENHSMCAPESLPSNQTVGLVTEDSPFHDTCTNTEAIVGFAECRGLCDSYTYFNKKTIKHDSKCQCCQPIRYDNLSVTLECKDGYRYEKSVSVPSACSCTACGGESFSIKRKSVVIKK</sequence>
<evidence type="ECO:0000256" key="2">
    <source>
        <dbReference type="ARBA" id="ARBA00022690"/>
    </source>
</evidence>
<evidence type="ECO:0000259" key="12">
    <source>
        <dbReference type="PROSITE" id="PS50022"/>
    </source>
</evidence>
<dbReference type="InterPro" id="IPR006207">
    <property type="entry name" value="Cys_knot_C"/>
</dbReference>
<dbReference type="PANTHER" id="PTHR11339">
    <property type="entry name" value="EXTRACELLULAR MATRIX GLYCOPROTEIN RELATED"/>
    <property type="match status" value="1"/>
</dbReference>
<dbReference type="GO" id="GO:0007399">
    <property type="term" value="P:nervous system development"/>
    <property type="evidence" value="ECO:0007669"/>
    <property type="project" value="UniProtKB-ARBA"/>
</dbReference>
<dbReference type="SMART" id="SM00041">
    <property type="entry name" value="CT"/>
    <property type="match status" value="1"/>
</dbReference>
<gene>
    <name evidence="16" type="ORF">CINCED_3A025143</name>
</gene>
<dbReference type="Pfam" id="PF00754">
    <property type="entry name" value="F5_F8_type_C"/>
    <property type="match status" value="2"/>
</dbReference>
<evidence type="ECO:0000259" key="14">
    <source>
        <dbReference type="PROSITE" id="PS50184"/>
    </source>
</evidence>
<feature type="domain" description="F5/8 type C" evidence="12">
    <location>
        <begin position="2119"/>
        <end position="2268"/>
    </location>
</feature>
<keyword evidence="3" id="KW-0677">Repeat</keyword>
<dbReference type="PROSITE" id="PS50022">
    <property type="entry name" value="FA58C_3"/>
    <property type="match status" value="2"/>
</dbReference>
<organism evidence="16 17">
    <name type="scientific">Cinara cedri</name>
    <dbReference type="NCBI Taxonomy" id="506608"/>
    <lineage>
        <taxon>Eukaryota</taxon>
        <taxon>Metazoa</taxon>
        <taxon>Ecdysozoa</taxon>
        <taxon>Arthropoda</taxon>
        <taxon>Hexapoda</taxon>
        <taxon>Insecta</taxon>
        <taxon>Pterygota</taxon>
        <taxon>Neoptera</taxon>
        <taxon>Paraneoptera</taxon>
        <taxon>Hemiptera</taxon>
        <taxon>Sternorrhyncha</taxon>
        <taxon>Aphidomorpha</taxon>
        <taxon>Aphidoidea</taxon>
        <taxon>Aphididae</taxon>
        <taxon>Lachninae</taxon>
        <taxon>Cinara</taxon>
    </lineage>
</organism>
<dbReference type="PROSITE" id="PS50026">
    <property type="entry name" value="EGF_3"/>
    <property type="match status" value="2"/>
</dbReference>
<feature type="disulfide bond" evidence="8">
    <location>
        <begin position="151"/>
        <end position="161"/>
    </location>
</feature>
<dbReference type="OrthoDB" id="6262482at2759"/>
<keyword evidence="17" id="KW-1185">Reference proteome</keyword>
<feature type="domain" description="VWFD" evidence="15">
    <location>
        <begin position="719"/>
        <end position="904"/>
    </location>
</feature>
<feature type="region of interest" description="Disordered" evidence="9">
    <location>
        <begin position="2424"/>
        <end position="2443"/>
    </location>
</feature>
<feature type="disulfide bond" evidence="8">
    <location>
        <begin position="267"/>
        <end position="276"/>
    </location>
</feature>
<evidence type="ECO:0000256" key="10">
    <source>
        <dbReference type="SAM" id="SignalP"/>
    </source>
</evidence>
<feature type="domain" description="F5/8 type C" evidence="12">
    <location>
        <begin position="1951"/>
        <end position="2098"/>
    </location>
</feature>
<comment type="similarity">
    <text evidence="1">Belongs to the serine protease inhibitor-like (TIL domain-containing) family.</text>
</comment>
<dbReference type="CDD" id="cd19941">
    <property type="entry name" value="TIL"/>
    <property type="match status" value="5"/>
</dbReference>
<evidence type="ECO:0000256" key="3">
    <source>
        <dbReference type="ARBA" id="ARBA00022737"/>
    </source>
</evidence>
<feature type="disulfide bond" evidence="7">
    <location>
        <begin position="3735"/>
        <end position="3787"/>
    </location>
</feature>
<dbReference type="InterPro" id="IPR008979">
    <property type="entry name" value="Galactose-bd-like_sf"/>
</dbReference>
<dbReference type="FunFam" id="2.10.25.10:FF:000055">
    <property type="entry name" value="alpha-tectorin isoform X1"/>
    <property type="match status" value="1"/>
</dbReference>
<dbReference type="PROSITE" id="PS01286">
    <property type="entry name" value="FA58C_2"/>
    <property type="match status" value="1"/>
</dbReference>
<evidence type="ECO:0000313" key="17">
    <source>
        <dbReference type="Proteomes" id="UP000325440"/>
    </source>
</evidence>
<dbReference type="InterPro" id="IPR001846">
    <property type="entry name" value="VWF_type-D"/>
</dbReference>
<dbReference type="SUPFAM" id="SSF57603">
    <property type="entry name" value="FnI-like domain"/>
    <property type="match status" value="2"/>
</dbReference>
<reference evidence="16 17" key="1">
    <citation type="submission" date="2019-08" db="EMBL/GenBank/DDBJ databases">
        <authorList>
            <person name="Alioto T."/>
            <person name="Alioto T."/>
            <person name="Gomez Garrido J."/>
        </authorList>
    </citation>
    <scope>NUCLEOTIDE SEQUENCE [LARGE SCALE GENOMIC DNA]</scope>
</reference>
<dbReference type="PANTHER" id="PTHR11339:SF386">
    <property type="entry name" value="HEMOLECTIN, ISOFORM A"/>
    <property type="match status" value="1"/>
</dbReference>
<evidence type="ECO:0000259" key="13">
    <source>
        <dbReference type="PROSITE" id="PS50026"/>
    </source>
</evidence>
<feature type="domain" description="VWFD" evidence="15">
    <location>
        <begin position="1207"/>
        <end position="1374"/>
    </location>
</feature>
<dbReference type="EMBL" id="CABPRJ010001924">
    <property type="protein sequence ID" value="VVC41698.1"/>
    <property type="molecule type" value="Genomic_DNA"/>
</dbReference>
<dbReference type="SMART" id="SM00214">
    <property type="entry name" value="VWC"/>
    <property type="match status" value="7"/>
</dbReference>
<dbReference type="PROSITE" id="PS50184">
    <property type="entry name" value="VWFC_2"/>
    <property type="match status" value="1"/>
</dbReference>
<evidence type="ECO:0000256" key="4">
    <source>
        <dbReference type="ARBA" id="ARBA00022900"/>
    </source>
</evidence>
<evidence type="ECO:0000313" key="16">
    <source>
        <dbReference type="EMBL" id="VVC41698.1"/>
    </source>
</evidence>
<feature type="domain" description="CTCK" evidence="11">
    <location>
        <begin position="3695"/>
        <end position="3791"/>
    </location>
</feature>
<dbReference type="PROSITE" id="PS51233">
    <property type="entry name" value="VWFD"/>
    <property type="match status" value="5"/>
</dbReference>
<name>A0A5E4NH65_9HEMI</name>
<dbReference type="Gene3D" id="2.10.25.10">
    <property type="entry name" value="Laminin"/>
    <property type="match status" value="7"/>
</dbReference>
<dbReference type="PROSITE" id="PS00022">
    <property type="entry name" value="EGF_1"/>
    <property type="match status" value="2"/>
</dbReference>
<dbReference type="InterPro" id="IPR001007">
    <property type="entry name" value="VWF_dom"/>
</dbReference>
<feature type="domain" description="VWFD" evidence="15">
    <location>
        <begin position="2619"/>
        <end position="2792"/>
    </location>
</feature>
<evidence type="ECO:0000256" key="6">
    <source>
        <dbReference type="ARBA" id="ARBA00023180"/>
    </source>
</evidence>
<accession>A0A5E4NH65</accession>
<feature type="domain" description="VWFC" evidence="14">
    <location>
        <begin position="3274"/>
        <end position="3351"/>
    </location>
</feature>
<dbReference type="InterPro" id="IPR002919">
    <property type="entry name" value="TIL_dom"/>
</dbReference>
<dbReference type="PROSITE" id="PS01208">
    <property type="entry name" value="VWFC_1"/>
    <property type="match status" value="1"/>
</dbReference>
<keyword evidence="6" id="KW-0325">Glycoprotein</keyword>
<feature type="chain" id="PRO_5022919596" evidence="10">
    <location>
        <begin position="22"/>
        <end position="3806"/>
    </location>
</feature>
<dbReference type="Gene3D" id="2.60.120.260">
    <property type="entry name" value="Galactose-binding domain-like"/>
    <property type="match status" value="2"/>
</dbReference>
<dbReference type="PROSITE" id="PS01225">
    <property type="entry name" value="CTCK_2"/>
    <property type="match status" value="1"/>
</dbReference>
<feature type="disulfide bond" evidence="7">
    <location>
        <begin position="3731"/>
        <end position="3785"/>
    </location>
</feature>
<feature type="domain" description="VWFD" evidence="15">
    <location>
        <begin position="369"/>
        <end position="534"/>
    </location>
</feature>
<dbReference type="Pfam" id="PF08742">
    <property type="entry name" value="C8"/>
    <property type="match status" value="5"/>
</dbReference>
<keyword evidence="10" id="KW-0732">Signal</keyword>
<dbReference type="CDD" id="cd00057">
    <property type="entry name" value="FA58C"/>
    <property type="match status" value="2"/>
</dbReference>
<feature type="domain" description="VWFD" evidence="15">
    <location>
        <begin position="2944"/>
        <end position="3135"/>
    </location>
</feature>
<evidence type="ECO:0000256" key="5">
    <source>
        <dbReference type="ARBA" id="ARBA00023157"/>
    </source>
</evidence>
<feature type="disulfide bond" evidence="8">
    <location>
        <begin position="169"/>
        <end position="178"/>
    </location>
</feature>
<evidence type="ECO:0000256" key="8">
    <source>
        <dbReference type="PROSITE-ProRule" id="PRU00076"/>
    </source>
</evidence>